<sequence length="428" mass="47505">MLVDCADCGKRVETVQRRSFQGVKYCQPHYMKRYHAAKASTKSKPMAVQPTRKSKATTTSSKATSKAGALTPKPTAAASSREKKPTLKNTPAATSKTKATTNTSKAVVAVLSTPKPTASDRDTDEEMPYYENVPINSASDVPVVNTVVDDVTPPSTSHVDKFGIFKFDQLDLFGDLETKEERAEEYLSRGHYGADIGESILDSGFEYKIARKMGFGNFSLAWLCFETNGTSKKFVALKIYKASNRSTSEEIENHDHIVRYYRSFKIERNGFSHDCAIFEPLGSTLLTLLKRADAIDQNAGLKIPAMKKIIRHLLLGLQHLHDVLGLVHTDIEPENILTNVTERSLFLAVKDVYDSKCDRKGMRAVPLHGKPLTNGLQNVKDDLNKILDNMPLPLSEEPATMTQSRESVSDEVCWDVVRFKLIDLGNAT</sequence>
<protein>
    <submittedName>
        <fullName evidence="2">Protein kinase domain-containing protein</fullName>
    </submittedName>
</protein>
<evidence type="ECO:0000313" key="1">
    <source>
        <dbReference type="Proteomes" id="UP000887579"/>
    </source>
</evidence>
<reference evidence="2" key="1">
    <citation type="submission" date="2022-11" db="UniProtKB">
        <authorList>
            <consortium name="WormBaseParasite"/>
        </authorList>
    </citation>
    <scope>IDENTIFICATION</scope>
</reference>
<proteinExistence type="predicted"/>
<accession>A0AC34G5T9</accession>
<dbReference type="Proteomes" id="UP000887579">
    <property type="component" value="Unplaced"/>
</dbReference>
<organism evidence="1 2">
    <name type="scientific">Panagrolaimus sp. ES5</name>
    <dbReference type="NCBI Taxonomy" id="591445"/>
    <lineage>
        <taxon>Eukaryota</taxon>
        <taxon>Metazoa</taxon>
        <taxon>Ecdysozoa</taxon>
        <taxon>Nematoda</taxon>
        <taxon>Chromadorea</taxon>
        <taxon>Rhabditida</taxon>
        <taxon>Tylenchina</taxon>
        <taxon>Panagrolaimomorpha</taxon>
        <taxon>Panagrolaimoidea</taxon>
        <taxon>Panagrolaimidae</taxon>
        <taxon>Panagrolaimus</taxon>
    </lineage>
</organism>
<evidence type="ECO:0000313" key="2">
    <source>
        <dbReference type="WBParaSite" id="ES5_v2.g25026.t1"/>
    </source>
</evidence>
<dbReference type="WBParaSite" id="ES5_v2.g25026.t1">
    <property type="protein sequence ID" value="ES5_v2.g25026.t1"/>
    <property type="gene ID" value="ES5_v2.g25026"/>
</dbReference>
<name>A0AC34G5T9_9BILA</name>